<dbReference type="PRINTS" id="PR00690">
    <property type="entry name" value="ADHESNFAMILY"/>
</dbReference>
<dbReference type="SUPFAM" id="SSF53807">
    <property type="entry name" value="Helical backbone' metal receptor"/>
    <property type="match status" value="1"/>
</dbReference>
<dbReference type="Proteomes" id="UP001621714">
    <property type="component" value="Unassembled WGS sequence"/>
</dbReference>
<keyword evidence="5" id="KW-0864">Zinc transport</keyword>
<gene>
    <name evidence="7" type="ORF">V6U78_06480</name>
</gene>
<evidence type="ECO:0000256" key="6">
    <source>
        <dbReference type="RuleBase" id="RU003512"/>
    </source>
</evidence>
<evidence type="ECO:0000256" key="2">
    <source>
        <dbReference type="ARBA" id="ARBA00015915"/>
    </source>
</evidence>
<dbReference type="EMBL" id="JBANFI010000003">
    <property type="protein sequence ID" value="MFK7160680.1"/>
    <property type="molecule type" value="Genomic_DNA"/>
</dbReference>
<proteinExistence type="inferred from homology"/>
<evidence type="ECO:0000313" key="7">
    <source>
        <dbReference type="EMBL" id="MFK7160680.1"/>
    </source>
</evidence>
<protein>
    <recommendedName>
        <fullName evidence="2">High-affinity zinc uptake system protein ZnuA</fullName>
    </recommendedName>
</protein>
<dbReference type="InterPro" id="IPR006128">
    <property type="entry name" value="Lipoprotein_PsaA-like"/>
</dbReference>
<dbReference type="Gene3D" id="3.40.50.1980">
    <property type="entry name" value="Nitrogenase molybdenum iron protein domain"/>
    <property type="match status" value="2"/>
</dbReference>
<dbReference type="PANTHER" id="PTHR42953">
    <property type="entry name" value="HIGH-AFFINITY ZINC UPTAKE SYSTEM PROTEIN ZNUA-RELATED"/>
    <property type="match status" value="1"/>
</dbReference>
<keyword evidence="4" id="KW-0732">Signal</keyword>
<name>A0ABW8PWK8_9GAMM</name>
<organism evidence="7 8">
    <name type="scientific">Marinospirillum alkalitolerans</name>
    <dbReference type="NCBI Taxonomy" id="3123374"/>
    <lineage>
        <taxon>Bacteria</taxon>
        <taxon>Pseudomonadati</taxon>
        <taxon>Pseudomonadota</taxon>
        <taxon>Gammaproteobacteria</taxon>
        <taxon>Oceanospirillales</taxon>
        <taxon>Oceanospirillaceae</taxon>
        <taxon>Marinospirillum</taxon>
    </lineage>
</organism>
<keyword evidence="5" id="KW-0406">Ion transport</keyword>
<evidence type="ECO:0000256" key="5">
    <source>
        <dbReference type="ARBA" id="ARBA00022906"/>
    </source>
</evidence>
<evidence type="ECO:0000313" key="8">
    <source>
        <dbReference type="Proteomes" id="UP001621714"/>
    </source>
</evidence>
<evidence type="ECO:0000256" key="4">
    <source>
        <dbReference type="ARBA" id="ARBA00022729"/>
    </source>
</evidence>
<sequence length="297" mass="33672">MNKSTLRLGFLIWILSSTTHLWAQNLTVGITLHPYYSYVSQVLGEHGQVLPLIESGFNPHNYELQPADLRRLTQLDALVVNGIGHDEFALHALEHLDLPRLTVIHANRDVPLLRYGQGNMSVNPHTFVAIDAAIRQIYTIAAELGRLDPAHAAAFQQNALRYARHLRQIKNHYRTQIMALDLTQVRIASTHNAYGYLLQEFGIGIDTVIEPAHGVEPSATQLQDTIRRIQQAQIQVLFTELDLDHRYVDVIEQATGIRIYHFSHMTHGAYSADLVEREMRHNLETLVQALTYAAEAR</sequence>
<reference evidence="7 8" key="1">
    <citation type="submission" date="2024-02" db="EMBL/GenBank/DDBJ databases">
        <title>Marinospirillum sp. MEB 164 isolated from Lonar lake sediment.</title>
        <authorList>
            <person name="Joshi A."/>
            <person name="Thite S."/>
        </authorList>
    </citation>
    <scope>NUCLEOTIDE SEQUENCE [LARGE SCALE GENOMIC DNA]</scope>
    <source>
        <strain evidence="7 8">MEB164</strain>
    </source>
</reference>
<accession>A0ABW8PWK8</accession>
<dbReference type="RefSeq" id="WP_405338622.1">
    <property type="nucleotide sequence ID" value="NZ_JBANFI010000003.1"/>
</dbReference>
<dbReference type="InterPro" id="IPR050492">
    <property type="entry name" value="Bact_metal-bind_prot9"/>
</dbReference>
<keyword evidence="8" id="KW-1185">Reference proteome</keyword>
<comment type="caution">
    <text evidence="7">The sequence shown here is derived from an EMBL/GenBank/DDBJ whole genome shotgun (WGS) entry which is preliminary data.</text>
</comment>
<dbReference type="InterPro" id="IPR006127">
    <property type="entry name" value="ZnuA-like"/>
</dbReference>
<evidence type="ECO:0000256" key="3">
    <source>
        <dbReference type="ARBA" id="ARBA00022448"/>
    </source>
</evidence>
<keyword evidence="3 6" id="KW-0813">Transport</keyword>
<dbReference type="Pfam" id="PF01297">
    <property type="entry name" value="ZnuA"/>
    <property type="match status" value="1"/>
</dbReference>
<keyword evidence="5" id="KW-0862">Zinc</keyword>
<comment type="similarity">
    <text evidence="1 6">Belongs to the bacterial solute-binding protein 9 family.</text>
</comment>
<evidence type="ECO:0000256" key="1">
    <source>
        <dbReference type="ARBA" id="ARBA00011028"/>
    </source>
</evidence>
<dbReference type="PANTHER" id="PTHR42953:SF3">
    <property type="entry name" value="HIGH-AFFINITY ZINC UPTAKE SYSTEM PROTEIN ZNUA"/>
    <property type="match status" value="1"/>
</dbReference>